<comment type="similarity">
    <text evidence="5">Belongs to the SAT4 family.</text>
</comment>
<feature type="domain" description="Rhodopsin" evidence="7">
    <location>
        <begin position="47"/>
        <end position="290"/>
    </location>
</feature>
<keyword evidence="4 6" id="KW-0472">Membrane</keyword>
<evidence type="ECO:0000256" key="1">
    <source>
        <dbReference type="ARBA" id="ARBA00004141"/>
    </source>
</evidence>
<dbReference type="PANTHER" id="PTHR33048:SF167">
    <property type="entry name" value="INTEGRAL MEMBRANE PROTEIN"/>
    <property type="match status" value="1"/>
</dbReference>
<evidence type="ECO:0000256" key="3">
    <source>
        <dbReference type="ARBA" id="ARBA00022989"/>
    </source>
</evidence>
<keyword evidence="3 6" id="KW-1133">Transmembrane helix</keyword>
<dbReference type="Proteomes" id="UP000799429">
    <property type="component" value="Unassembled WGS sequence"/>
</dbReference>
<dbReference type="PANTHER" id="PTHR33048">
    <property type="entry name" value="PTH11-LIKE INTEGRAL MEMBRANE PROTEIN (AFU_ORTHOLOGUE AFUA_5G11245)"/>
    <property type="match status" value="1"/>
</dbReference>
<proteinExistence type="inferred from homology"/>
<evidence type="ECO:0000313" key="8">
    <source>
        <dbReference type="EMBL" id="KAF2843003.1"/>
    </source>
</evidence>
<dbReference type="EMBL" id="MU006089">
    <property type="protein sequence ID" value="KAF2843003.1"/>
    <property type="molecule type" value="Genomic_DNA"/>
</dbReference>
<feature type="transmembrane region" description="Helical" evidence="6">
    <location>
        <begin position="229"/>
        <end position="247"/>
    </location>
</feature>
<evidence type="ECO:0000313" key="9">
    <source>
        <dbReference type="Proteomes" id="UP000799429"/>
    </source>
</evidence>
<organism evidence="8 9">
    <name type="scientific">Patellaria atrata CBS 101060</name>
    <dbReference type="NCBI Taxonomy" id="1346257"/>
    <lineage>
        <taxon>Eukaryota</taxon>
        <taxon>Fungi</taxon>
        <taxon>Dikarya</taxon>
        <taxon>Ascomycota</taxon>
        <taxon>Pezizomycotina</taxon>
        <taxon>Dothideomycetes</taxon>
        <taxon>Dothideomycetes incertae sedis</taxon>
        <taxon>Patellariales</taxon>
        <taxon>Patellariaceae</taxon>
        <taxon>Patellaria</taxon>
    </lineage>
</organism>
<comment type="subcellular location">
    <subcellularLocation>
        <location evidence="1">Membrane</location>
        <topology evidence="1">Multi-pass membrane protein</topology>
    </subcellularLocation>
</comment>
<gene>
    <name evidence="8" type="ORF">M501DRAFT_925539</name>
</gene>
<dbReference type="Pfam" id="PF20684">
    <property type="entry name" value="Fung_rhodopsin"/>
    <property type="match status" value="1"/>
</dbReference>
<evidence type="ECO:0000256" key="6">
    <source>
        <dbReference type="SAM" id="Phobius"/>
    </source>
</evidence>
<feature type="transmembrane region" description="Helical" evidence="6">
    <location>
        <begin position="63"/>
        <end position="88"/>
    </location>
</feature>
<keyword evidence="2 6" id="KW-0812">Transmembrane</keyword>
<protein>
    <recommendedName>
        <fullName evidence="7">Rhodopsin domain-containing protein</fullName>
    </recommendedName>
</protein>
<dbReference type="InterPro" id="IPR049326">
    <property type="entry name" value="Rhodopsin_dom_fungi"/>
</dbReference>
<dbReference type="AlphaFoldDB" id="A0A9P4SK17"/>
<evidence type="ECO:0000256" key="2">
    <source>
        <dbReference type="ARBA" id="ARBA00022692"/>
    </source>
</evidence>
<dbReference type="OrthoDB" id="5022096at2759"/>
<reference evidence="8" key="1">
    <citation type="journal article" date="2020" name="Stud. Mycol.">
        <title>101 Dothideomycetes genomes: a test case for predicting lifestyles and emergence of pathogens.</title>
        <authorList>
            <person name="Haridas S."/>
            <person name="Albert R."/>
            <person name="Binder M."/>
            <person name="Bloem J."/>
            <person name="Labutti K."/>
            <person name="Salamov A."/>
            <person name="Andreopoulos B."/>
            <person name="Baker S."/>
            <person name="Barry K."/>
            <person name="Bills G."/>
            <person name="Bluhm B."/>
            <person name="Cannon C."/>
            <person name="Castanera R."/>
            <person name="Culley D."/>
            <person name="Daum C."/>
            <person name="Ezra D."/>
            <person name="Gonzalez J."/>
            <person name="Henrissat B."/>
            <person name="Kuo A."/>
            <person name="Liang C."/>
            <person name="Lipzen A."/>
            <person name="Lutzoni F."/>
            <person name="Magnuson J."/>
            <person name="Mondo S."/>
            <person name="Nolan M."/>
            <person name="Ohm R."/>
            <person name="Pangilinan J."/>
            <person name="Park H.-J."/>
            <person name="Ramirez L."/>
            <person name="Alfaro M."/>
            <person name="Sun H."/>
            <person name="Tritt A."/>
            <person name="Yoshinaga Y."/>
            <person name="Zwiers L.-H."/>
            <person name="Turgeon B."/>
            <person name="Goodwin S."/>
            <person name="Spatafora J."/>
            <person name="Crous P."/>
            <person name="Grigoriev I."/>
        </authorList>
    </citation>
    <scope>NUCLEOTIDE SEQUENCE</scope>
    <source>
        <strain evidence="8">CBS 101060</strain>
    </source>
</reference>
<keyword evidence="9" id="KW-1185">Reference proteome</keyword>
<feature type="transmembrane region" description="Helical" evidence="6">
    <location>
        <begin position="30"/>
        <end position="51"/>
    </location>
</feature>
<comment type="caution">
    <text evidence="8">The sequence shown here is derived from an EMBL/GenBank/DDBJ whole genome shotgun (WGS) entry which is preliminary data.</text>
</comment>
<evidence type="ECO:0000256" key="4">
    <source>
        <dbReference type="ARBA" id="ARBA00023136"/>
    </source>
</evidence>
<evidence type="ECO:0000259" key="7">
    <source>
        <dbReference type="Pfam" id="PF20684"/>
    </source>
</evidence>
<evidence type="ECO:0000256" key="5">
    <source>
        <dbReference type="ARBA" id="ARBA00038359"/>
    </source>
</evidence>
<dbReference type="GO" id="GO:0016020">
    <property type="term" value="C:membrane"/>
    <property type="evidence" value="ECO:0007669"/>
    <property type="project" value="UniProtKB-SubCell"/>
</dbReference>
<accession>A0A9P4SK17</accession>
<feature type="transmembrane region" description="Helical" evidence="6">
    <location>
        <begin position="141"/>
        <end position="162"/>
    </location>
</feature>
<feature type="transmembrane region" description="Helical" evidence="6">
    <location>
        <begin position="108"/>
        <end position="129"/>
    </location>
</feature>
<dbReference type="InterPro" id="IPR052337">
    <property type="entry name" value="SAT4-like"/>
</dbReference>
<name>A0A9P4SK17_9PEZI</name>
<feature type="transmembrane region" description="Helical" evidence="6">
    <location>
        <begin position="195"/>
        <end position="217"/>
    </location>
</feature>
<sequence length="409" mass="45346">MVILPRQEAGPPLGPPPSPEYLKESIQTKLLAINCTLFAIAFVTVLLRIYVRVFMLRSFGLDDWLMMVAMLLSIACCVCLIVMVKLGIGLHAEAIKFENILPIFAWTWFYSIFIIFAYSFIKLSIGFFLLRIAQRTNFRRFLYGVQIFLVLFTIGSTLAIILRCRPVRAGWDITLLPPLGTAKCYDNEIFKNVGIFNSSINIATDLLFAILPIPLIWKLHVTKRTKISLAIILSLGFFASATAIVKVPMQANFFKVKDWSGEGAWYYIWQQVEMNVGIIAACLPTLKPLFINLLGSVRALTSGSTPRSKGYKSNTSLGYIKQNSHNDPNSNIALGDMGNTGVKNPYSVNVTTAGARTEFTMYGSPPKREDGISWDMKNNGANSSDESILPLQGAGARDGIVRTTEVTVS</sequence>